<keyword evidence="3" id="KW-1185">Reference proteome</keyword>
<feature type="coiled-coil region" evidence="1">
    <location>
        <begin position="91"/>
        <end position="118"/>
    </location>
</feature>
<name>A0ABQ7JHB7_9FUNG</name>
<evidence type="ECO:0000313" key="3">
    <source>
        <dbReference type="Proteomes" id="UP001194696"/>
    </source>
</evidence>
<organism evidence="2 3">
    <name type="scientific">Linnemannia gamsii</name>
    <dbReference type="NCBI Taxonomy" id="64522"/>
    <lineage>
        <taxon>Eukaryota</taxon>
        <taxon>Fungi</taxon>
        <taxon>Fungi incertae sedis</taxon>
        <taxon>Mucoromycota</taxon>
        <taxon>Mortierellomycotina</taxon>
        <taxon>Mortierellomycetes</taxon>
        <taxon>Mortierellales</taxon>
        <taxon>Mortierellaceae</taxon>
        <taxon>Linnemannia</taxon>
    </lineage>
</organism>
<comment type="caution">
    <text evidence="2">The sequence shown here is derived from an EMBL/GenBank/DDBJ whole genome shotgun (WGS) entry which is preliminary data.</text>
</comment>
<protein>
    <submittedName>
        <fullName evidence="2">Uncharacterized protein</fullName>
    </submittedName>
</protein>
<keyword evidence="1" id="KW-0175">Coiled coil</keyword>
<reference evidence="2 3" key="1">
    <citation type="journal article" date="2020" name="Fungal Divers.">
        <title>Resolving the Mortierellaceae phylogeny through synthesis of multi-gene phylogenetics and phylogenomics.</title>
        <authorList>
            <person name="Vandepol N."/>
            <person name="Liber J."/>
            <person name="Desiro A."/>
            <person name="Na H."/>
            <person name="Kennedy M."/>
            <person name="Barry K."/>
            <person name="Grigoriev I.V."/>
            <person name="Miller A.N."/>
            <person name="O'Donnell K."/>
            <person name="Stajich J.E."/>
            <person name="Bonito G."/>
        </authorList>
    </citation>
    <scope>NUCLEOTIDE SEQUENCE [LARGE SCALE GENOMIC DNA]</scope>
    <source>
        <strain evidence="2 3">AD045</strain>
    </source>
</reference>
<feature type="non-terminal residue" evidence="2">
    <location>
        <position position="195"/>
    </location>
</feature>
<dbReference type="Proteomes" id="UP001194696">
    <property type="component" value="Unassembled WGS sequence"/>
</dbReference>
<evidence type="ECO:0000313" key="2">
    <source>
        <dbReference type="EMBL" id="KAG0272100.1"/>
    </source>
</evidence>
<accession>A0ABQ7JHB7</accession>
<dbReference type="EMBL" id="JAAAIM010002570">
    <property type="protein sequence ID" value="KAG0272100.1"/>
    <property type="molecule type" value="Genomic_DNA"/>
</dbReference>
<gene>
    <name evidence="2" type="ORF">BGZ96_005466</name>
</gene>
<sequence length="195" mass="22011">MSDNLANSNDLPTLHNLAINATDDFVHTQPPQVLDLNNFSVMKDANDESDSELNSSLEKAITSQKHDLSNWSTLYRRTLLKMHKNPLDINYKMWQREAIQLQEIVRQMTAECTRLEAALSFGQPMATITTDPTAFSASAVRIDSKKLSLDSGTPRFDDNRHGKGQSFQVIRDPHLFLDGFKTYCENSYGEAPFLA</sequence>
<proteinExistence type="predicted"/>
<evidence type="ECO:0000256" key="1">
    <source>
        <dbReference type="SAM" id="Coils"/>
    </source>
</evidence>